<gene>
    <name evidence="3" type="ORF">L0U88_04645</name>
</gene>
<dbReference type="SUPFAM" id="SSF49299">
    <property type="entry name" value="PKD domain"/>
    <property type="match status" value="2"/>
</dbReference>
<dbReference type="InterPro" id="IPR035986">
    <property type="entry name" value="PKD_dom_sf"/>
</dbReference>
<organism evidence="3 4">
    <name type="scientific">Flavihumibacter fluminis</name>
    <dbReference type="NCBI Taxonomy" id="2909236"/>
    <lineage>
        <taxon>Bacteria</taxon>
        <taxon>Pseudomonadati</taxon>
        <taxon>Bacteroidota</taxon>
        <taxon>Chitinophagia</taxon>
        <taxon>Chitinophagales</taxon>
        <taxon>Chitinophagaceae</taxon>
        <taxon>Flavihumibacter</taxon>
    </lineage>
</organism>
<dbReference type="SMART" id="SM00089">
    <property type="entry name" value="PKD"/>
    <property type="match status" value="3"/>
</dbReference>
<reference evidence="3 4" key="1">
    <citation type="submission" date="2022-01" db="EMBL/GenBank/DDBJ databases">
        <title>Flavihumibacter sp. nov., isolated from sediment of a river.</title>
        <authorList>
            <person name="Liu H."/>
        </authorList>
    </citation>
    <scope>NUCLEOTIDE SEQUENCE [LARGE SCALE GENOMIC DNA]</scope>
    <source>
        <strain evidence="3 4">RY-1</strain>
    </source>
</reference>
<feature type="domain" description="PKD" evidence="2">
    <location>
        <begin position="308"/>
        <end position="389"/>
    </location>
</feature>
<dbReference type="EMBL" id="JAKEVY010000001">
    <property type="protein sequence ID" value="MCF1713918.1"/>
    <property type="molecule type" value="Genomic_DNA"/>
</dbReference>
<dbReference type="RefSeq" id="WP_234864445.1">
    <property type="nucleotide sequence ID" value="NZ_JAKEVY010000001.1"/>
</dbReference>
<evidence type="ECO:0000313" key="4">
    <source>
        <dbReference type="Proteomes" id="UP001200145"/>
    </source>
</evidence>
<evidence type="ECO:0000256" key="1">
    <source>
        <dbReference type="SAM" id="SignalP"/>
    </source>
</evidence>
<dbReference type="Gene3D" id="2.60.40.10">
    <property type="entry name" value="Immunoglobulins"/>
    <property type="match status" value="2"/>
</dbReference>
<dbReference type="InterPro" id="IPR013783">
    <property type="entry name" value="Ig-like_fold"/>
</dbReference>
<evidence type="ECO:0000313" key="3">
    <source>
        <dbReference type="EMBL" id="MCF1713918.1"/>
    </source>
</evidence>
<dbReference type="PROSITE" id="PS50093">
    <property type="entry name" value="PKD"/>
    <property type="match status" value="2"/>
</dbReference>
<evidence type="ECO:0000259" key="2">
    <source>
        <dbReference type="PROSITE" id="PS50093"/>
    </source>
</evidence>
<dbReference type="InterPro" id="IPR022409">
    <property type="entry name" value="PKD/Chitinase_dom"/>
</dbReference>
<dbReference type="Pfam" id="PF18911">
    <property type="entry name" value="PKD_4"/>
    <property type="match status" value="2"/>
</dbReference>
<protein>
    <submittedName>
        <fullName evidence="3">PKD domain-containing protein</fullName>
    </submittedName>
</protein>
<keyword evidence="1" id="KW-0732">Signal</keyword>
<proteinExistence type="predicted"/>
<feature type="signal peptide" evidence="1">
    <location>
        <begin position="1"/>
        <end position="20"/>
    </location>
</feature>
<feature type="chain" id="PRO_5046269622" evidence="1">
    <location>
        <begin position="21"/>
        <end position="883"/>
    </location>
</feature>
<dbReference type="CDD" id="cd00146">
    <property type="entry name" value="PKD"/>
    <property type="match status" value="2"/>
</dbReference>
<sequence>MKTIGILLLVLFGISSAALAAHIRGGELTYRYLGAGTQPNTSRYELTLKLYVDCSARGEGQLDGSVSFSIFRKTGGISLLQSVTAPFTNEQRIEYDPNSNPCILNPPTDICYRLRYYTVVVTLPDSDDGYSVAFQRCCRIDNIRNVAGNSGDVGATYSCEIPGTRVLNDALNNSSPSFNPNDAIAICVGTNFTFDFSAVDQDGDSLAYEFCNAFVGGGREPGVCVSCTSPNPTSTPPHASINYRGGFNGTNPLGGSVSINRNTGLMTGVAPNAVGQYVVTACVREYRRGVLINTHRKDIHISVSNCQPLRAFLDPDYSFCDDFNVTFQNGQANPAGAVYIWNFGDGSDNDTVSTALGQIQHQYADSGTYTVKLKVLLAGGQCVDSTTTLAKVYPGFFPGFTFLGSCLLTPFRFVDTTRSRYGTVSKWAWNFGDETTDTDVATIRNPSYKFNSLGIKTVTLQVESDKGCKGTATVQVEVRDRPNLVLPFKDTLICSIDQLPLIATAPGTLNPVFTWTPNYNIRFANTPNPIVEPKVTTTYKVNLNDNGCTADDSIRVRVVDQVTLSTAPDTTICLTDPVPLAAFGDGLRYEWTPAADLDDPASRTPFAIPTGTTTYTVTARIGGCTATDQINVRAVPYPGADAGEDRFICYLDSTLLTGNIQGAFFNWSPQSTLLDANTLTPIALPRFSTRYVLTVTDTIGCPKPGRDTVLVGVRPPVPAFAGNDTAIVVGQPLQLNATGGAIYRWEPSTGLTDPFISNPIANITQNQTYTVRVSTPEDCFALDTMNVTVFTTAPDIFVPNAFTPGKSTNPIFRPIPVGIAQIDYFRVFNRWGQMVYSSSSAGGGWDGKVGGRDQGTDTYVWMVQGRDYTGKVIFKKGTVVLIR</sequence>
<comment type="caution">
    <text evidence="3">The sequence shown here is derived from an EMBL/GenBank/DDBJ whole genome shotgun (WGS) entry which is preliminary data.</text>
</comment>
<dbReference type="InterPro" id="IPR000601">
    <property type="entry name" value="PKD_dom"/>
</dbReference>
<dbReference type="Proteomes" id="UP001200145">
    <property type="component" value="Unassembled WGS sequence"/>
</dbReference>
<feature type="domain" description="PKD" evidence="2">
    <location>
        <begin position="427"/>
        <end position="478"/>
    </location>
</feature>
<keyword evidence="4" id="KW-1185">Reference proteome</keyword>
<name>A0ABS9BFS6_9BACT</name>
<accession>A0ABS9BFS6</accession>